<keyword evidence="6" id="KW-0732">Signal</keyword>
<keyword evidence="5" id="KW-0325">Glycoprotein</keyword>
<dbReference type="Gene3D" id="1.50.10.10">
    <property type="match status" value="1"/>
</dbReference>
<name>A0A5M8PW43_9LECA</name>
<dbReference type="EMBL" id="VXIT01000005">
    <property type="protein sequence ID" value="KAA6412913.1"/>
    <property type="molecule type" value="Genomic_DNA"/>
</dbReference>
<feature type="chain" id="PRO_5024360230" description="alpha,alpha-trehalase" evidence="6">
    <location>
        <begin position="20"/>
        <end position="1054"/>
    </location>
</feature>
<evidence type="ECO:0000259" key="8">
    <source>
        <dbReference type="Pfam" id="PF03636"/>
    </source>
</evidence>
<evidence type="ECO:0000256" key="4">
    <source>
        <dbReference type="ARBA" id="ARBA00022801"/>
    </source>
</evidence>
<dbReference type="InterPro" id="IPR011013">
    <property type="entry name" value="Gal_mutarotase_sf_dom"/>
</dbReference>
<dbReference type="Proteomes" id="UP000324767">
    <property type="component" value="Unassembled WGS sequence"/>
</dbReference>
<sequence length="1054" mass="114631">MSYLTFLFGLLSSLTCAASLRDHVASTANAARHASTPQLAKRQTVLSSSIYETRFANVTWDNAAWQLTTTNLDQGHYQSRMSIANGYLGINVAAVGPFFEYDSPYDTNGWPLFSRRQTFATIGGFYDEQPSTNGSNYPWLRQYGGESVISGIPHWSGLVIELANGQYLDATVGIRTISNFSTTLDMKAGVTMWQYTWTPASSDGISFAVAYTMFAHKLYANNGIVHLQIQPSSDCNVSIVNVLDGASAVRTDFVSSGTDGQSIYAAVRPNGISDVTAFLYATTNGSSEVDFSSLTQVSDKPYLGANASSIAQAVNVSLKAGKTAVLTKYVGGASSDGFAQPQEVAKNTSITALAMGYDSLLISHMNEWAFVMPDDSVDNYTYPENGTLPSDPNVIESAITAVTNPYYLLQNTVGENALINTNYASIDDNSISVGGLASDSYAGQIFWDAEIWMQPGLVVAFPQAAQQIANYRVVRYKQALANAQTAYVSSKNGTNFSSNAAAFPWTDGRYGNCTSTGPCFDYEYHINGDIAQEFSNYWVVTGDSQFFETNLFPVYDSIATFYSELLTRNGSLYALTNMTDPDEYANNVDNGGYTMPLIADTLTNANLFREMFDMPINDTFTEQAASIFISRNVAAGIIEEYTGMNGSISVKQADVILDTFPLNYEKNYTAQDSLDDLDYYAGKQSLNGPGMTYAIFSIVASQVSPSGCSSYTYQQYSEQPYARAPWFQLSEQLVDDFDANGGTHPAYPFLTGHGGANQVTIFGYLGLRLEPDYILHLDPSLPPQIPNLKYRTFYWHGGWPISAISNQTTTTITRLSTPLPNANRTFTNTSIPVQIGNDNSTTHQLPPNSTLVLSNRQIGLIATVPGNIAQCLPVTSPNDFQPGQFPIAAVDGATSTKWQPVYANKSQSITVSLHSRPFQPITGFAFDWAQYPPTNFSVLFHNRSTLDASAVTATTVTNTAISSPYNASAVALIVPYMSNATNVTLEPPVWSGSFATLTIWGNQGDLSGNATGATVAEWAILGREGEKMDLAERRRVEMGDLSRSFAGRLGRRRV</sequence>
<protein>
    <recommendedName>
        <fullName evidence="3">alpha,alpha-trehalase</fullName>
        <ecNumber evidence="3">3.2.1.28</ecNumber>
    </recommendedName>
</protein>
<dbReference type="InterPro" id="IPR005195">
    <property type="entry name" value="Glyco_hydro_65_M"/>
</dbReference>
<dbReference type="AlphaFoldDB" id="A0A5M8PW43"/>
<organism evidence="9 10">
    <name type="scientific">Lasallia pustulata</name>
    <dbReference type="NCBI Taxonomy" id="136370"/>
    <lineage>
        <taxon>Eukaryota</taxon>
        <taxon>Fungi</taxon>
        <taxon>Dikarya</taxon>
        <taxon>Ascomycota</taxon>
        <taxon>Pezizomycotina</taxon>
        <taxon>Lecanoromycetes</taxon>
        <taxon>OSLEUM clade</taxon>
        <taxon>Umbilicariomycetidae</taxon>
        <taxon>Umbilicariales</taxon>
        <taxon>Umbilicariaceae</taxon>
        <taxon>Lasallia</taxon>
    </lineage>
</organism>
<dbReference type="GO" id="GO:0005993">
    <property type="term" value="P:trehalose catabolic process"/>
    <property type="evidence" value="ECO:0007669"/>
    <property type="project" value="TreeGrafter"/>
</dbReference>
<dbReference type="InterPro" id="IPR008928">
    <property type="entry name" value="6-hairpin_glycosidase_sf"/>
</dbReference>
<feature type="domain" description="Glycoside hydrolase family 65 N-terminal" evidence="8">
    <location>
        <begin position="69"/>
        <end position="336"/>
    </location>
</feature>
<evidence type="ECO:0000256" key="5">
    <source>
        <dbReference type="ARBA" id="ARBA00023180"/>
    </source>
</evidence>
<dbReference type="GO" id="GO:0009277">
    <property type="term" value="C:fungal-type cell wall"/>
    <property type="evidence" value="ECO:0007669"/>
    <property type="project" value="TreeGrafter"/>
</dbReference>
<comment type="caution">
    <text evidence="9">The sequence shown here is derived from an EMBL/GenBank/DDBJ whole genome shotgun (WGS) entry which is preliminary data.</text>
</comment>
<dbReference type="GO" id="GO:0030246">
    <property type="term" value="F:carbohydrate binding"/>
    <property type="evidence" value="ECO:0007669"/>
    <property type="project" value="InterPro"/>
</dbReference>
<dbReference type="OrthoDB" id="200349at2759"/>
<evidence type="ECO:0000256" key="6">
    <source>
        <dbReference type="SAM" id="SignalP"/>
    </source>
</evidence>
<comment type="catalytic activity">
    <reaction evidence="1">
        <text>alpha,alpha-trehalose + H2O = alpha-D-glucose + beta-D-glucose</text>
        <dbReference type="Rhea" id="RHEA:32675"/>
        <dbReference type="ChEBI" id="CHEBI:15377"/>
        <dbReference type="ChEBI" id="CHEBI:15903"/>
        <dbReference type="ChEBI" id="CHEBI:16551"/>
        <dbReference type="ChEBI" id="CHEBI:17925"/>
        <dbReference type="EC" id="3.2.1.28"/>
    </reaction>
</comment>
<dbReference type="Gene3D" id="2.70.98.40">
    <property type="entry name" value="Glycoside hydrolase, family 65, N-terminal domain"/>
    <property type="match status" value="1"/>
</dbReference>
<keyword evidence="4" id="KW-0378">Hydrolase</keyword>
<comment type="similarity">
    <text evidence="2">Belongs to the glycosyl hydrolase 65 family.</text>
</comment>
<evidence type="ECO:0000256" key="3">
    <source>
        <dbReference type="ARBA" id="ARBA00012757"/>
    </source>
</evidence>
<evidence type="ECO:0000313" key="9">
    <source>
        <dbReference type="EMBL" id="KAA6412913.1"/>
    </source>
</evidence>
<dbReference type="InterPro" id="IPR037018">
    <property type="entry name" value="GH65_N"/>
</dbReference>
<dbReference type="PANTHER" id="PTHR11051">
    <property type="entry name" value="GLYCOSYL HYDROLASE-RELATED"/>
    <property type="match status" value="1"/>
</dbReference>
<feature type="signal peptide" evidence="6">
    <location>
        <begin position="1"/>
        <end position="19"/>
    </location>
</feature>
<accession>A0A5M8PW43</accession>
<dbReference type="Gene3D" id="2.60.120.260">
    <property type="entry name" value="Galactose-binding domain-like"/>
    <property type="match status" value="1"/>
</dbReference>
<evidence type="ECO:0000313" key="10">
    <source>
        <dbReference type="Proteomes" id="UP000324767"/>
    </source>
</evidence>
<dbReference type="InterPro" id="IPR012341">
    <property type="entry name" value="6hp_glycosidase-like_sf"/>
</dbReference>
<evidence type="ECO:0000256" key="1">
    <source>
        <dbReference type="ARBA" id="ARBA00001576"/>
    </source>
</evidence>
<dbReference type="SUPFAM" id="SSF48208">
    <property type="entry name" value="Six-hairpin glycosidases"/>
    <property type="match status" value="1"/>
</dbReference>
<evidence type="ECO:0000259" key="7">
    <source>
        <dbReference type="Pfam" id="PF03632"/>
    </source>
</evidence>
<proteinExistence type="inferred from homology"/>
<dbReference type="InterPro" id="IPR005196">
    <property type="entry name" value="Glyco_hydro_65_N"/>
</dbReference>
<dbReference type="Pfam" id="PF03632">
    <property type="entry name" value="Glyco_hydro_65m"/>
    <property type="match status" value="1"/>
</dbReference>
<reference evidence="9 10" key="1">
    <citation type="submission" date="2019-09" db="EMBL/GenBank/DDBJ databases">
        <title>The hologenome of the rock-dwelling lichen Lasallia pustulata.</title>
        <authorList>
            <person name="Greshake Tzovaras B."/>
            <person name="Segers F."/>
            <person name="Bicker A."/>
            <person name="Dal Grande F."/>
            <person name="Otte J."/>
            <person name="Hankeln T."/>
            <person name="Schmitt I."/>
            <person name="Ebersberger I."/>
        </authorList>
    </citation>
    <scope>NUCLEOTIDE SEQUENCE [LARGE SCALE GENOMIC DNA]</scope>
    <source>
        <strain evidence="9">A1-1</strain>
    </source>
</reference>
<gene>
    <name evidence="9" type="ORF">FRX48_03906</name>
</gene>
<feature type="domain" description="Glycoside hydrolase family 65 central catalytic" evidence="7">
    <location>
        <begin position="427"/>
        <end position="623"/>
    </location>
</feature>
<dbReference type="GO" id="GO:0004555">
    <property type="term" value="F:alpha,alpha-trehalase activity"/>
    <property type="evidence" value="ECO:0007669"/>
    <property type="project" value="UniProtKB-EC"/>
</dbReference>
<dbReference type="SUPFAM" id="SSF74650">
    <property type="entry name" value="Galactose mutarotase-like"/>
    <property type="match status" value="1"/>
</dbReference>
<dbReference type="EC" id="3.2.1.28" evidence="3"/>
<dbReference type="PANTHER" id="PTHR11051:SF8">
    <property type="entry name" value="PROTEIN-GLUCOSYLGALACTOSYLHYDROXYLYSINE GLUCOSIDASE"/>
    <property type="match status" value="1"/>
</dbReference>
<dbReference type="Pfam" id="PF03636">
    <property type="entry name" value="Glyco_hydro_65N"/>
    <property type="match status" value="1"/>
</dbReference>
<evidence type="ECO:0000256" key="2">
    <source>
        <dbReference type="ARBA" id="ARBA00006768"/>
    </source>
</evidence>
<dbReference type="FunFam" id="1.50.10.10:FF:000032">
    <property type="entry name" value="Vacuolar acid trehalase"/>
    <property type="match status" value="1"/>
</dbReference>